<evidence type="ECO:0000313" key="1">
    <source>
        <dbReference type="EMBL" id="CAG8656433.1"/>
    </source>
</evidence>
<dbReference type="OrthoDB" id="2411800at2759"/>
<name>A0A9N9H4N6_9GLOM</name>
<keyword evidence="2" id="KW-1185">Reference proteome</keyword>
<dbReference type="InterPro" id="IPR036691">
    <property type="entry name" value="Endo/exonu/phosph_ase_sf"/>
</dbReference>
<protein>
    <submittedName>
        <fullName evidence="1">7712_t:CDS:1</fullName>
    </submittedName>
</protein>
<sequence>MAYLLPNNKEERKTIQKSIIDKYIKRLPGTQIVVMGDFNIIVNVSLNRPLSQRKKQIKLDPLLERGSKSRIDYIWITEELANGLRDAKVQEIDTCTNSDHKAVIAKIDLSHLITPYSATEIKRKNYKRT</sequence>
<dbReference type="EMBL" id="CAJVPJ010004877">
    <property type="protein sequence ID" value="CAG8656433.1"/>
    <property type="molecule type" value="Genomic_DNA"/>
</dbReference>
<dbReference type="Gene3D" id="3.60.10.10">
    <property type="entry name" value="Endonuclease/exonuclease/phosphatase"/>
    <property type="match status" value="1"/>
</dbReference>
<dbReference type="SUPFAM" id="SSF56219">
    <property type="entry name" value="DNase I-like"/>
    <property type="match status" value="1"/>
</dbReference>
<organism evidence="1 2">
    <name type="scientific">Paraglomus occultum</name>
    <dbReference type="NCBI Taxonomy" id="144539"/>
    <lineage>
        <taxon>Eukaryota</taxon>
        <taxon>Fungi</taxon>
        <taxon>Fungi incertae sedis</taxon>
        <taxon>Mucoromycota</taxon>
        <taxon>Glomeromycotina</taxon>
        <taxon>Glomeromycetes</taxon>
        <taxon>Paraglomerales</taxon>
        <taxon>Paraglomeraceae</taxon>
        <taxon>Paraglomus</taxon>
    </lineage>
</organism>
<evidence type="ECO:0000313" key="2">
    <source>
        <dbReference type="Proteomes" id="UP000789572"/>
    </source>
</evidence>
<reference evidence="1" key="1">
    <citation type="submission" date="2021-06" db="EMBL/GenBank/DDBJ databases">
        <authorList>
            <person name="Kallberg Y."/>
            <person name="Tangrot J."/>
            <person name="Rosling A."/>
        </authorList>
    </citation>
    <scope>NUCLEOTIDE SEQUENCE</scope>
    <source>
        <strain evidence="1">IA702</strain>
    </source>
</reference>
<feature type="non-terminal residue" evidence="1">
    <location>
        <position position="1"/>
    </location>
</feature>
<gene>
    <name evidence="1" type="ORF">POCULU_LOCUS10226</name>
</gene>
<proteinExistence type="predicted"/>
<dbReference type="AlphaFoldDB" id="A0A9N9H4N6"/>
<dbReference type="Proteomes" id="UP000789572">
    <property type="component" value="Unassembled WGS sequence"/>
</dbReference>
<accession>A0A9N9H4N6</accession>
<comment type="caution">
    <text evidence="1">The sequence shown here is derived from an EMBL/GenBank/DDBJ whole genome shotgun (WGS) entry which is preliminary data.</text>
</comment>